<evidence type="ECO:0000256" key="9">
    <source>
        <dbReference type="HAMAP-Rule" id="MF_00446"/>
    </source>
</evidence>
<dbReference type="GO" id="GO:0004068">
    <property type="term" value="F:aspartate 1-decarboxylase activity"/>
    <property type="evidence" value="ECO:0007669"/>
    <property type="project" value="UniProtKB-UniRule"/>
</dbReference>
<feature type="modified residue" description="Pyruvic acid (Ser)" evidence="9">
    <location>
        <position position="25"/>
    </location>
</feature>
<comment type="PTM">
    <text evidence="9">Is synthesized initially as an inactive proenzyme, which is activated by self-cleavage at a specific serine bond to produce a beta-subunit with a hydroxyl group at its C-terminus and an alpha-subunit with a pyruvoyl group at its N-terminus.</text>
</comment>
<comment type="function">
    <text evidence="9">Catalyzes the pyruvoyl-dependent decarboxylation of aspartate to produce beta-alanine.</text>
</comment>
<dbReference type="Pfam" id="PF02261">
    <property type="entry name" value="Asp_decarbox"/>
    <property type="match status" value="1"/>
</dbReference>
<evidence type="ECO:0000256" key="7">
    <source>
        <dbReference type="ARBA" id="ARBA00023270"/>
    </source>
</evidence>
<comment type="catalytic activity">
    <reaction evidence="9">
        <text>L-aspartate + H(+) = beta-alanine + CO2</text>
        <dbReference type="Rhea" id="RHEA:19497"/>
        <dbReference type="ChEBI" id="CHEBI:15378"/>
        <dbReference type="ChEBI" id="CHEBI:16526"/>
        <dbReference type="ChEBI" id="CHEBI:29991"/>
        <dbReference type="ChEBI" id="CHEBI:57966"/>
        <dbReference type="EC" id="4.1.1.11"/>
    </reaction>
</comment>
<keyword evidence="8 9" id="KW-0670">Pyruvate</keyword>
<sequence>MKREMFHAKLHRARVTGADLDYEGSVTVGPELLRTAGIKEHERVQIVNVSNGERLETYTIEGDEGELCLNGAAARLAEVGDTVILIAYATYDDDEEPAPTVVHLDEANNVVSVD</sequence>
<accession>A0A9Q4C6Q2</accession>
<comment type="similarity">
    <text evidence="9">Belongs to the PanD family.</text>
</comment>
<gene>
    <name evidence="9" type="primary">panD</name>
    <name evidence="10" type="ORF">EGH25_07965</name>
</gene>
<dbReference type="GO" id="GO:0015940">
    <property type="term" value="P:pantothenate biosynthetic process"/>
    <property type="evidence" value="ECO:0007669"/>
    <property type="project" value="UniProtKB-UniRule"/>
</dbReference>
<keyword evidence="7 9" id="KW-0704">Schiff base</keyword>
<dbReference type="PIRSF" id="PIRSF006246">
    <property type="entry name" value="Asp_decarbox"/>
    <property type="match status" value="1"/>
</dbReference>
<feature type="binding site" evidence="9">
    <location>
        <position position="57"/>
    </location>
    <ligand>
        <name>substrate</name>
    </ligand>
</feature>
<comment type="subcellular location">
    <subcellularLocation>
        <location evidence="9">Cytoplasm</location>
    </subcellularLocation>
</comment>
<dbReference type="SUPFAM" id="SSF50692">
    <property type="entry name" value="ADC-like"/>
    <property type="match status" value="1"/>
</dbReference>
<evidence type="ECO:0000256" key="4">
    <source>
        <dbReference type="ARBA" id="ARBA00022813"/>
    </source>
</evidence>
<dbReference type="InterPro" id="IPR009010">
    <property type="entry name" value="Asp_de-COase-like_dom_sf"/>
</dbReference>
<dbReference type="Proteomes" id="UP001149411">
    <property type="component" value="Unassembled WGS sequence"/>
</dbReference>
<dbReference type="InterPro" id="IPR003190">
    <property type="entry name" value="Asp_decarbox"/>
</dbReference>
<keyword evidence="3 9" id="KW-0210">Decarboxylase</keyword>
<evidence type="ECO:0000256" key="6">
    <source>
        <dbReference type="ARBA" id="ARBA00023239"/>
    </source>
</evidence>
<evidence type="ECO:0000313" key="11">
    <source>
        <dbReference type="Proteomes" id="UP001149411"/>
    </source>
</evidence>
<feature type="active site" description="Schiff-base intermediate with substrate; via pyruvic acid" evidence="9">
    <location>
        <position position="25"/>
    </location>
</feature>
<keyword evidence="1 9" id="KW-0963">Cytoplasm</keyword>
<feature type="chain" id="PRO_5040552760" description="Aspartate 1-decarboxylase alpha chain" evidence="9">
    <location>
        <begin position="25"/>
        <end position="114"/>
    </location>
</feature>
<comment type="caution">
    <text evidence="10">The sequence shown here is derived from an EMBL/GenBank/DDBJ whole genome shotgun (WGS) entry which is preliminary data.</text>
</comment>
<keyword evidence="5 9" id="KW-0865">Zymogen</keyword>
<evidence type="ECO:0000256" key="3">
    <source>
        <dbReference type="ARBA" id="ARBA00022793"/>
    </source>
</evidence>
<keyword evidence="6 9" id="KW-0456">Lyase</keyword>
<comment type="pathway">
    <text evidence="9">Cofactor biosynthesis; (R)-pantothenate biosynthesis; beta-alanine from L-aspartate: step 1/1.</text>
</comment>
<comment type="cofactor">
    <cofactor evidence="9">
        <name>pyruvate</name>
        <dbReference type="ChEBI" id="CHEBI:15361"/>
    </cofactor>
    <text evidence="9">Binds 1 pyruvoyl group covalently per subunit.</text>
</comment>
<dbReference type="CDD" id="cd06919">
    <property type="entry name" value="Asp_decarbox"/>
    <property type="match status" value="1"/>
</dbReference>
<feature type="chain" id="PRO_5040552761" description="Aspartate 1-decarboxylase beta chain" evidence="9">
    <location>
        <begin position="1"/>
        <end position="24"/>
    </location>
</feature>
<evidence type="ECO:0000256" key="5">
    <source>
        <dbReference type="ARBA" id="ARBA00023145"/>
    </source>
</evidence>
<dbReference type="RefSeq" id="WP_266087424.1">
    <property type="nucleotide sequence ID" value="NZ_RKLV01000007.1"/>
</dbReference>
<dbReference type="GO" id="GO:0005829">
    <property type="term" value="C:cytosol"/>
    <property type="evidence" value="ECO:0007669"/>
    <property type="project" value="TreeGrafter"/>
</dbReference>
<dbReference type="EMBL" id="RKLV01000007">
    <property type="protein sequence ID" value="MCX2819286.1"/>
    <property type="molecule type" value="Genomic_DNA"/>
</dbReference>
<dbReference type="AlphaFoldDB" id="A0A9Q4C6Q2"/>
<organism evidence="10 11">
    <name type="scientific">Halorutilus salinus</name>
    <dbReference type="NCBI Taxonomy" id="2487751"/>
    <lineage>
        <taxon>Archaea</taxon>
        <taxon>Methanobacteriati</taxon>
        <taxon>Methanobacteriota</taxon>
        <taxon>Stenosarchaea group</taxon>
        <taxon>Halobacteria</taxon>
        <taxon>Halorutilales</taxon>
        <taxon>Halorutilaceae</taxon>
        <taxon>Halorutilus</taxon>
    </lineage>
</organism>
<dbReference type="GO" id="GO:0006523">
    <property type="term" value="P:alanine biosynthetic process"/>
    <property type="evidence" value="ECO:0007669"/>
    <property type="project" value="InterPro"/>
</dbReference>
<dbReference type="PANTHER" id="PTHR21012:SF0">
    <property type="entry name" value="ASPARTATE 1-DECARBOXYLASE"/>
    <property type="match status" value="1"/>
</dbReference>
<keyword evidence="4 9" id="KW-0068">Autocatalytic cleavage</keyword>
<feature type="active site" description="Proton donor" evidence="9">
    <location>
        <position position="58"/>
    </location>
</feature>
<evidence type="ECO:0000256" key="2">
    <source>
        <dbReference type="ARBA" id="ARBA00022655"/>
    </source>
</evidence>
<keyword evidence="2 9" id="KW-0566">Pantothenate biosynthesis</keyword>
<name>A0A9Q4C6Q2_9EURY</name>
<dbReference type="EC" id="4.1.1.11" evidence="9"/>
<evidence type="ECO:0000256" key="8">
    <source>
        <dbReference type="ARBA" id="ARBA00023317"/>
    </source>
</evidence>
<dbReference type="Gene3D" id="2.40.40.20">
    <property type="match status" value="1"/>
</dbReference>
<reference evidence="10" key="1">
    <citation type="submission" date="2022-09" db="EMBL/GenBank/DDBJ databases">
        <title>Haloadaptaus new haloarchaeum isolated from saline soil.</title>
        <authorList>
            <person name="Duran-Viseras A."/>
            <person name="Sanchez-Porro C."/>
            <person name="Ventosa A."/>
        </authorList>
    </citation>
    <scope>NUCLEOTIDE SEQUENCE</scope>
    <source>
        <strain evidence="10">F3-133</strain>
    </source>
</reference>
<protein>
    <recommendedName>
        <fullName evidence="9">Aspartate 1-decarboxylase</fullName>
        <ecNumber evidence="9">4.1.1.11</ecNumber>
    </recommendedName>
    <alternativeName>
        <fullName evidence="9">Aspartate alpha-decarboxylase</fullName>
    </alternativeName>
    <component>
        <recommendedName>
            <fullName evidence="9">Aspartate 1-decarboxylase beta chain</fullName>
        </recommendedName>
    </component>
    <component>
        <recommendedName>
            <fullName evidence="9">Aspartate 1-decarboxylase alpha chain</fullName>
        </recommendedName>
    </component>
</protein>
<dbReference type="HAMAP" id="MF_00446">
    <property type="entry name" value="PanD"/>
    <property type="match status" value="1"/>
</dbReference>
<dbReference type="NCBIfam" id="TIGR00223">
    <property type="entry name" value="panD"/>
    <property type="match status" value="1"/>
</dbReference>
<evidence type="ECO:0000256" key="1">
    <source>
        <dbReference type="ARBA" id="ARBA00022490"/>
    </source>
</evidence>
<comment type="subunit">
    <text evidence="9">Heterooctamer of four alpha and four beta subunits.</text>
</comment>
<keyword evidence="11" id="KW-1185">Reference proteome</keyword>
<feature type="binding site" evidence="9">
    <location>
        <begin position="71"/>
        <end position="73"/>
    </location>
    <ligand>
        <name>substrate</name>
    </ligand>
</feature>
<dbReference type="PANTHER" id="PTHR21012">
    <property type="entry name" value="ASPARTATE 1-DECARBOXYLASE"/>
    <property type="match status" value="1"/>
</dbReference>
<evidence type="ECO:0000313" key="10">
    <source>
        <dbReference type="EMBL" id="MCX2819286.1"/>
    </source>
</evidence>
<proteinExistence type="inferred from homology"/>